<evidence type="ECO:0000313" key="1">
    <source>
        <dbReference type="EMBL" id="OAG31753.1"/>
    </source>
</evidence>
<dbReference type="AlphaFoldDB" id="A0A177EIF8"/>
<accession>A0A177EIF8</accession>
<name>A0A177EIF8_9MICR</name>
<proteinExistence type="predicted"/>
<organism evidence="1 2">
    <name type="scientific">Nematocida displodere</name>
    <dbReference type="NCBI Taxonomy" id="1805483"/>
    <lineage>
        <taxon>Eukaryota</taxon>
        <taxon>Fungi</taxon>
        <taxon>Fungi incertae sedis</taxon>
        <taxon>Microsporidia</taxon>
        <taxon>Nematocida</taxon>
    </lineage>
</organism>
<dbReference type="EMBL" id="LTDL01000014">
    <property type="protein sequence ID" value="OAG31753.1"/>
    <property type="molecule type" value="Genomic_DNA"/>
</dbReference>
<dbReference type="GeneID" id="93646578"/>
<gene>
    <name evidence="1" type="ORF">NEDG_00228</name>
</gene>
<dbReference type="VEuPathDB" id="MicrosporidiaDB:NEDG_00228"/>
<dbReference type="Proteomes" id="UP000185944">
    <property type="component" value="Unassembled WGS sequence"/>
</dbReference>
<evidence type="ECO:0000313" key="2">
    <source>
        <dbReference type="Proteomes" id="UP000185944"/>
    </source>
</evidence>
<comment type="caution">
    <text evidence="1">The sequence shown here is derived from an EMBL/GenBank/DDBJ whole genome shotgun (WGS) entry which is preliminary data.</text>
</comment>
<keyword evidence="2" id="KW-1185">Reference proteome</keyword>
<protein>
    <submittedName>
        <fullName evidence="1">Uncharacterized protein</fullName>
    </submittedName>
</protein>
<dbReference type="RefSeq" id="XP_067545354.1">
    <property type="nucleotide sequence ID" value="XM_067687646.1"/>
</dbReference>
<sequence>MAYALAERAATYKEALVREVVGAVKNGKDVSLPEISRIVPIYLLDPELTLQTYHKHFQEVLFTYLVSIKACQSTEAHKDFVAESEALYILLSPKSSSLYPAPPNLLHLQELLSHPNPNPSPLPGK</sequence>
<reference evidence="1 2" key="1">
    <citation type="submission" date="2016-02" db="EMBL/GenBank/DDBJ databases">
        <title>Discovery of a natural microsporidian pathogen with a broad tissue tropism in Caenorhabditis elegans.</title>
        <authorList>
            <person name="Luallen R.J."/>
            <person name="Reinke A.W."/>
            <person name="Tong L."/>
            <person name="Botts M.R."/>
            <person name="Felix M.-A."/>
            <person name="Troemel E.R."/>
        </authorList>
    </citation>
    <scope>NUCLEOTIDE SEQUENCE [LARGE SCALE GENOMIC DNA]</scope>
    <source>
        <strain evidence="1 2">JUm2807</strain>
    </source>
</reference>